<evidence type="ECO:0000313" key="3">
    <source>
        <dbReference type="EMBL" id="MCI1189924.1"/>
    </source>
</evidence>
<evidence type="ECO:0008006" key="5">
    <source>
        <dbReference type="Google" id="ProtNLM"/>
    </source>
</evidence>
<organism evidence="3 4">
    <name type="scientific">Hymenobacter cyanobacteriorum</name>
    <dbReference type="NCBI Taxonomy" id="2926463"/>
    <lineage>
        <taxon>Bacteria</taxon>
        <taxon>Pseudomonadati</taxon>
        <taxon>Bacteroidota</taxon>
        <taxon>Cytophagia</taxon>
        <taxon>Cytophagales</taxon>
        <taxon>Hymenobacteraceae</taxon>
        <taxon>Hymenobacter</taxon>
    </lineage>
</organism>
<sequence>MWSDNDIDNAFRRLAPAEPEPTPFPLDAWLKLEAGLDQAVIDRAVRRRLWQFFAAEVAVVALVGLGWSLWPASEAASANAKAQTEVSTVLPARNPADTKRLKHLAVGKANGTHAPATQLSTGSLAATTPRLATEAAGPPATPAASPATATATVATVMPAPAVAGRGRHLPLELALTPSRHRATATRTYPAEGRRAMSGNGSAVRINSTDDQSASASASGKATQKAATRALAGAAPVAKTKASASVPVRPERGNSPETAGLSAGSPMVAPSRVASEVAVADAASHGPGAAGDAPAARRLAVASEMGNSLATSPTDATAALPEPTAAGTLAPMAALVIAAPRVSPTEAVPAPLALTELTAEPLPAVVRQPRLYVGVVAAPDVSTVKFVDVQAPRLNLGLTLEYRLGQRWRLATGVQRSTKEYYARREDYDWTNYPRAQTRDFSWVEGECTVLDVPLNLRYDAVVQAHARWFGTAGLSSFFMQRENYRYDYLDGGTYKLWEMPGLVNANRHLFSVLNLSAGYEYGLGTHWRLQAEPYVKVPLAGVGAGKVKLLSAGFYFGLKYGF</sequence>
<keyword evidence="2" id="KW-0472">Membrane</keyword>
<keyword evidence="4" id="KW-1185">Reference proteome</keyword>
<keyword evidence="2" id="KW-1133">Transmembrane helix</keyword>
<feature type="region of interest" description="Disordered" evidence="1">
    <location>
        <begin position="177"/>
        <end position="265"/>
    </location>
</feature>
<evidence type="ECO:0000313" key="4">
    <source>
        <dbReference type="Proteomes" id="UP001139193"/>
    </source>
</evidence>
<keyword evidence="2" id="KW-0812">Transmembrane</keyword>
<gene>
    <name evidence="3" type="ORF">MON38_21075</name>
</gene>
<proteinExistence type="predicted"/>
<accession>A0A9X2AKK0</accession>
<dbReference type="EMBL" id="JALBGC010000007">
    <property type="protein sequence ID" value="MCI1189924.1"/>
    <property type="molecule type" value="Genomic_DNA"/>
</dbReference>
<reference evidence="3" key="1">
    <citation type="submission" date="2022-03" db="EMBL/GenBank/DDBJ databases">
        <title>Bacterial whole genome sequence for Hymenobacter sp. DH14.</title>
        <authorList>
            <person name="Le V."/>
        </authorList>
    </citation>
    <scope>NUCLEOTIDE SEQUENCE</scope>
    <source>
        <strain evidence="3">DH14</strain>
    </source>
</reference>
<evidence type="ECO:0000256" key="1">
    <source>
        <dbReference type="SAM" id="MobiDB-lite"/>
    </source>
</evidence>
<feature type="compositionally biased region" description="Low complexity" evidence="1">
    <location>
        <begin position="208"/>
        <end position="226"/>
    </location>
</feature>
<dbReference type="Proteomes" id="UP001139193">
    <property type="component" value="Unassembled WGS sequence"/>
</dbReference>
<protein>
    <recommendedName>
        <fullName evidence="5">Outer membrane protein beta-barrel domain-containing protein</fullName>
    </recommendedName>
</protein>
<evidence type="ECO:0000256" key="2">
    <source>
        <dbReference type="SAM" id="Phobius"/>
    </source>
</evidence>
<dbReference type="RefSeq" id="WP_241938136.1">
    <property type="nucleotide sequence ID" value="NZ_JALBGC010000007.1"/>
</dbReference>
<comment type="caution">
    <text evidence="3">The sequence shown here is derived from an EMBL/GenBank/DDBJ whole genome shotgun (WGS) entry which is preliminary data.</text>
</comment>
<name>A0A9X2AKK0_9BACT</name>
<feature type="transmembrane region" description="Helical" evidence="2">
    <location>
        <begin position="49"/>
        <end position="70"/>
    </location>
</feature>
<dbReference type="AlphaFoldDB" id="A0A9X2AKK0"/>